<dbReference type="Gene3D" id="1.10.10.10">
    <property type="entry name" value="Winged helix-like DNA-binding domain superfamily/Winged helix DNA-binding domain"/>
    <property type="match status" value="1"/>
</dbReference>
<evidence type="ECO:0000313" key="2">
    <source>
        <dbReference type="EMBL" id="POA08307.1"/>
    </source>
</evidence>
<evidence type="ECO:0000313" key="3">
    <source>
        <dbReference type="Proteomes" id="UP000242712"/>
    </source>
</evidence>
<comment type="caution">
    <text evidence="2">The sequence shown here is derived from an EMBL/GenBank/DDBJ whole genome shotgun (WGS) entry which is preliminary data.</text>
</comment>
<dbReference type="Pfam" id="PF08279">
    <property type="entry name" value="HTH_11"/>
    <property type="match status" value="1"/>
</dbReference>
<gene>
    <name evidence="2" type="ORF">CD039_09455</name>
</gene>
<name>A0A2K4FAJ6_9STAP</name>
<keyword evidence="3" id="KW-1185">Reference proteome</keyword>
<dbReference type="InterPro" id="IPR036388">
    <property type="entry name" value="WH-like_DNA-bd_sf"/>
</dbReference>
<dbReference type="GeneID" id="98298573"/>
<proteinExistence type="predicted"/>
<dbReference type="RefSeq" id="WP_103372100.1">
    <property type="nucleotide sequence ID" value="NZ_CBCRVO010000002.1"/>
</dbReference>
<dbReference type="Proteomes" id="UP000242712">
    <property type="component" value="Unassembled WGS sequence"/>
</dbReference>
<sequence length="166" mass="20080">MVIIEQAYRLLEIYTKLLNRDTVNTALLAEEFKVDRRTIQRDISNIKHYFYEKSLINELDYEIHFNFSENSYFITNKTDRSLNNLETVNYEMTHQTYKKIKQTYRTQVIHQDAQHIKVEMKLSTIEAINLCFQYRKSLRLIAPESLYAQFITELIKLEMIYLKHKI</sequence>
<feature type="domain" description="Helix-turn-helix type 11" evidence="1">
    <location>
        <begin position="9"/>
        <end position="49"/>
    </location>
</feature>
<organism evidence="2 3">
    <name type="scientific">Staphylococcus argensis</name>
    <dbReference type="NCBI Taxonomy" id="1607738"/>
    <lineage>
        <taxon>Bacteria</taxon>
        <taxon>Bacillati</taxon>
        <taxon>Bacillota</taxon>
        <taxon>Bacilli</taxon>
        <taxon>Bacillales</taxon>
        <taxon>Staphylococcaceae</taxon>
        <taxon>Staphylococcus</taxon>
    </lineage>
</organism>
<dbReference type="InterPro" id="IPR013196">
    <property type="entry name" value="HTH_11"/>
</dbReference>
<dbReference type="EMBL" id="PPPX01000016">
    <property type="protein sequence ID" value="POA08307.1"/>
    <property type="molecule type" value="Genomic_DNA"/>
</dbReference>
<dbReference type="OrthoDB" id="86031at2"/>
<reference evidence="2 3" key="1">
    <citation type="submission" date="2017-08" db="EMBL/GenBank/DDBJ databases">
        <title>Draft genome sequences of 64 type strains of genus Staph aureus.</title>
        <authorList>
            <person name="Cole K."/>
            <person name="Golubchik T."/>
            <person name="Russell J."/>
            <person name="Foster D."/>
            <person name="Llewelyn M."/>
            <person name="Wilson D."/>
            <person name="Crook D."/>
            <person name="Paul J."/>
        </authorList>
    </citation>
    <scope>NUCLEOTIDE SEQUENCE [LARGE SCALE GENOMIC DNA]</scope>
    <source>
        <strain evidence="2 3">DSM 29875</strain>
    </source>
</reference>
<accession>A0A2K4FAJ6</accession>
<protein>
    <submittedName>
        <fullName evidence="2">Transcriptional regulator</fullName>
    </submittedName>
</protein>
<dbReference type="AlphaFoldDB" id="A0A2K4FAJ6"/>
<evidence type="ECO:0000259" key="1">
    <source>
        <dbReference type="Pfam" id="PF08279"/>
    </source>
</evidence>